<dbReference type="InterPro" id="IPR013976">
    <property type="entry name" value="HDOD"/>
</dbReference>
<reference evidence="3 4" key="1">
    <citation type="journal article" date="2014" name="Genome Announc.">
        <title>Draft Genome Sequences of Two Vibrionaceae Species, Vibrio ponticus C121 and Photobacterium aphoticum C119, Isolated as Coral Reef Microbiota.</title>
        <authorList>
            <person name="Al-saari N."/>
            <person name="Meirelles P.M."/>
            <person name="Mino S."/>
            <person name="Suda W."/>
            <person name="Oshima K."/>
            <person name="Hattori M."/>
            <person name="Ohkuma M."/>
            <person name="Thompson F.L."/>
            <person name="Gomez-Gil B."/>
            <person name="Sawabe T."/>
            <person name="Sawabe T."/>
        </authorList>
    </citation>
    <scope>NUCLEOTIDE SEQUENCE [LARGE SCALE GENOMIC DNA]</scope>
    <source>
        <strain evidence="3 4">JCM 19237</strain>
    </source>
</reference>
<dbReference type="PANTHER" id="PTHR33525:SF4">
    <property type="entry name" value="CYCLIC DI-GMP PHOSPHODIESTERASE CDGJ"/>
    <property type="match status" value="1"/>
</dbReference>
<evidence type="ECO:0000313" key="3">
    <source>
        <dbReference type="EMBL" id="GAL05381.1"/>
    </source>
</evidence>
<dbReference type="STRING" id="754436.JCM19237_471"/>
<organism evidence="3 4">
    <name type="scientific">Photobacterium aphoticum</name>
    <dbReference type="NCBI Taxonomy" id="754436"/>
    <lineage>
        <taxon>Bacteria</taxon>
        <taxon>Pseudomonadati</taxon>
        <taxon>Pseudomonadota</taxon>
        <taxon>Gammaproteobacteria</taxon>
        <taxon>Vibrionales</taxon>
        <taxon>Vibrionaceae</taxon>
        <taxon>Photobacterium</taxon>
    </lineage>
</organism>
<dbReference type="InterPro" id="IPR001633">
    <property type="entry name" value="EAL_dom"/>
</dbReference>
<dbReference type="eggNOG" id="COG3434">
    <property type="taxonomic scope" value="Bacteria"/>
</dbReference>
<dbReference type="PANTHER" id="PTHR33525">
    <property type="match status" value="1"/>
</dbReference>
<evidence type="ECO:0000259" key="1">
    <source>
        <dbReference type="PROSITE" id="PS50883"/>
    </source>
</evidence>
<dbReference type="AlphaFoldDB" id="A0A090QR53"/>
<dbReference type="SUPFAM" id="SSF109604">
    <property type="entry name" value="HD-domain/PDEase-like"/>
    <property type="match status" value="1"/>
</dbReference>
<comment type="caution">
    <text evidence="3">The sequence shown here is derived from an EMBL/GenBank/DDBJ whole genome shotgun (WGS) entry which is preliminary data.</text>
</comment>
<proteinExistence type="predicted"/>
<dbReference type="SUPFAM" id="SSF141868">
    <property type="entry name" value="EAL domain-like"/>
    <property type="match status" value="1"/>
</dbReference>
<feature type="domain" description="HDOD" evidence="2">
    <location>
        <begin position="136"/>
        <end position="323"/>
    </location>
</feature>
<dbReference type="PROSITE" id="PS50883">
    <property type="entry name" value="EAL"/>
    <property type="match status" value="1"/>
</dbReference>
<dbReference type="Proteomes" id="UP000029227">
    <property type="component" value="Unassembled WGS sequence"/>
</dbReference>
<dbReference type="InterPro" id="IPR035919">
    <property type="entry name" value="EAL_sf"/>
</dbReference>
<feature type="domain" description="EAL" evidence="1">
    <location>
        <begin position="1"/>
        <end position="142"/>
    </location>
</feature>
<dbReference type="PROSITE" id="PS51833">
    <property type="entry name" value="HDOD"/>
    <property type="match status" value="1"/>
</dbReference>
<evidence type="ECO:0000313" key="4">
    <source>
        <dbReference type="Proteomes" id="UP000029227"/>
    </source>
</evidence>
<dbReference type="EMBL" id="BBMN01000007">
    <property type="protein sequence ID" value="GAL05381.1"/>
    <property type="molecule type" value="Genomic_DNA"/>
</dbReference>
<sequence length="345" mass="39528">MNFPYSSLVKRTPLMFAKESFIIEILETCEPDDALLEAVIELHDHGYTLALDDFMPAPPWQRFLPYIHIIKFDIRAIPISRAGFFIRHHREKGSKLRFLAEKVESHAEFLAARDAGFDLFQGYFFSRPEILRQKTLSPSVITTLRLYQAVSQPEIDLGLIEQLIINDVTLSYKLLRHVNTMTASRAKPISSFKQALAFLGDARLRRFVTFVATSQATEDKPLSLYLLSLQRARFCEYLSQHITPKVNPNQAFLTGLFSLLDSMLDQPIATLINQLSLNKAIRHALIAQHGELGLLLQLAMAYDNADWPRIKQLSQILQVKESVVAERYLESLKWAAHHEQQHNTE</sequence>
<dbReference type="Pfam" id="PF00563">
    <property type="entry name" value="EAL"/>
    <property type="match status" value="1"/>
</dbReference>
<name>A0A090QR53_9GAMM</name>
<dbReference type="Gene3D" id="3.20.20.450">
    <property type="entry name" value="EAL domain"/>
    <property type="match status" value="1"/>
</dbReference>
<evidence type="ECO:0000259" key="2">
    <source>
        <dbReference type="PROSITE" id="PS51833"/>
    </source>
</evidence>
<protein>
    <submittedName>
        <fullName evidence="3">Predicted signal transduction protein</fullName>
    </submittedName>
</protein>
<accession>A0A090QR53</accession>
<gene>
    <name evidence="3" type="ORF">JCM19237_471</name>
</gene>
<dbReference type="InterPro" id="IPR052340">
    <property type="entry name" value="RNase_Y/CdgJ"/>
</dbReference>
<dbReference type="Gene3D" id="1.10.3210.10">
    <property type="entry name" value="Hypothetical protein af1432"/>
    <property type="match status" value="1"/>
</dbReference>
<dbReference type="Pfam" id="PF08668">
    <property type="entry name" value="HDOD"/>
    <property type="match status" value="1"/>
</dbReference>